<comment type="caution">
    <text evidence="4">The sequence shown here is derived from an EMBL/GenBank/DDBJ whole genome shotgun (WGS) entry which is preliminary data.</text>
</comment>
<name>A0AA88XNU7_PINIB</name>
<feature type="domain" description="Carboxylesterase type B" evidence="3">
    <location>
        <begin position="2"/>
        <end position="477"/>
    </location>
</feature>
<sequence>MLGRIEGVQQTVLNGSSTVYQFRKVPFAKKPERFSKPEPTDSWNGVLSATEFGPSCPQFVKAPFTSLLPNNNTNEDCLFLNIYVPSPMSSGNRRAVMVFIHGGRFVEGQGTRYDGSALAVKEDVIVVTINYRVGIFGFFTTGDSNAPGNLGLWDQQLGIKWVKDNIDSFGGNPSSITLFGQGAGAASVTAQSLYHRNSGNFQRIIVQSGSVLSPTYFTDKEYMVNISKIFADTSGCYNDNTPHDQIVQCLRVLSYESLLQFSFVFSHPRIMIDGEFLSEDPNVTLTNVTSQSYTHFRNLDVMFGTNDADGSVLLDDEVGSGVQAKYGFNIHIGIPTSVLNYLVSDITEKYYQNNSKINELIVSKYTTAAMNIAGQGQGILNFLSDFYFHFRSLKMLDFHYKNGNTAKTYEYLFRKRNPIMTSMTPVYPWIQGAPHGHELMYLFGMEDLMRKYDMQGVQEVEFSHKLMKLWANFAKTG</sequence>
<dbReference type="InterPro" id="IPR019819">
    <property type="entry name" value="Carboxylesterase_B_CS"/>
</dbReference>
<evidence type="ECO:0000256" key="2">
    <source>
        <dbReference type="ARBA" id="ARBA00022729"/>
    </source>
</evidence>
<dbReference type="SUPFAM" id="SSF53474">
    <property type="entry name" value="alpha/beta-Hydrolases"/>
    <property type="match status" value="1"/>
</dbReference>
<keyword evidence="2" id="KW-0732">Signal</keyword>
<proteinExistence type="inferred from homology"/>
<dbReference type="InterPro" id="IPR002018">
    <property type="entry name" value="CarbesteraseB"/>
</dbReference>
<organism evidence="4 5">
    <name type="scientific">Pinctada imbricata</name>
    <name type="common">Atlantic pearl-oyster</name>
    <name type="synonym">Pinctada martensii</name>
    <dbReference type="NCBI Taxonomy" id="66713"/>
    <lineage>
        <taxon>Eukaryota</taxon>
        <taxon>Metazoa</taxon>
        <taxon>Spiralia</taxon>
        <taxon>Lophotrochozoa</taxon>
        <taxon>Mollusca</taxon>
        <taxon>Bivalvia</taxon>
        <taxon>Autobranchia</taxon>
        <taxon>Pteriomorphia</taxon>
        <taxon>Pterioida</taxon>
        <taxon>Pterioidea</taxon>
        <taxon>Pteriidae</taxon>
        <taxon>Pinctada</taxon>
    </lineage>
</organism>
<dbReference type="InterPro" id="IPR051093">
    <property type="entry name" value="Neuroligin/BSAL"/>
</dbReference>
<dbReference type="InterPro" id="IPR029058">
    <property type="entry name" value="AB_hydrolase_fold"/>
</dbReference>
<dbReference type="Proteomes" id="UP001186944">
    <property type="component" value="Unassembled WGS sequence"/>
</dbReference>
<accession>A0AA88XNU7</accession>
<dbReference type="PANTHER" id="PTHR43903">
    <property type="entry name" value="NEUROLIGIN"/>
    <property type="match status" value="1"/>
</dbReference>
<evidence type="ECO:0000259" key="3">
    <source>
        <dbReference type="Pfam" id="PF00135"/>
    </source>
</evidence>
<evidence type="ECO:0000313" key="5">
    <source>
        <dbReference type="Proteomes" id="UP001186944"/>
    </source>
</evidence>
<evidence type="ECO:0000256" key="1">
    <source>
        <dbReference type="ARBA" id="ARBA00005964"/>
    </source>
</evidence>
<dbReference type="PROSITE" id="PS00941">
    <property type="entry name" value="CARBOXYLESTERASE_B_2"/>
    <property type="match status" value="1"/>
</dbReference>
<comment type="similarity">
    <text evidence="1">Belongs to the type-B carboxylesterase/lipase family.</text>
</comment>
<evidence type="ECO:0000313" key="4">
    <source>
        <dbReference type="EMBL" id="KAK3089447.1"/>
    </source>
</evidence>
<dbReference type="AlphaFoldDB" id="A0AA88XNU7"/>
<dbReference type="EMBL" id="VSWD01000010">
    <property type="protein sequence ID" value="KAK3089447.1"/>
    <property type="molecule type" value="Genomic_DNA"/>
</dbReference>
<gene>
    <name evidence="4" type="ORF">FSP39_003692</name>
</gene>
<dbReference type="Pfam" id="PF00135">
    <property type="entry name" value="COesterase"/>
    <property type="match status" value="1"/>
</dbReference>
<dbReference type="Gene3D" id="3.40.50.1820">
    <property type="entry name" value="alpha/beta hydrolase"/>
    <property type="match status" value="1"/>
</dbReference>
<reference evidence="4" key="1">
    <citation type="submission" date="2019-08" db="EMBL/GenBank/DDBJ databases">
        <title>The improved chromosome-level genome for the pearl oyster Pinctada fucata martensii using PacBio sequencing and Hi-C.</title>
        <authorList>
            <person name="Zheng Z."/>
        </authorList>
    </citation>
    <scope>NUCLEOTIDE SEQUENCE</scope>
    <source>
        <strain evidence="4">ZZ-2019</strain>
        <tissue evidence="4">Adductor muscle</tissue>
    </source>
</reference>
<keyword evidence="5" id="KW-1185">Reference proteome</keyword>
<protein>
    <recommendedName>
        <fullName evidence="3">Carboxylesterase type B domain-containing protein</fullName>
    </recommendedName>
</protein>